<feature type="compositionally biased region" description="Basic and acidic residues" evidence="1">
    <location>
        <begin position="115"/>
        <end position="127"/>
    </location>
</feature>
<reference evidence="2 3" key="1">
    <citation type="journal article" date="2018" name="Mol. Ecol.">
        <title>The obligate alkalophilic soda-lake fungus Sodiomyces alkalinus has shifted to a protein diet.</title>
        <authorList>
            <person name="Grum-Grzhimaylo A.A."/>
            <person name="Falkoski D.L."/>
            <person name="van den Heuvel J."/>
            <person name="Valero-Jimenez C.A."/>
            <person name="Min B."/>
            <person name="Choi I.G."/>
            <person name="Lipzen A."/>
            <person name="Daum C.G."/>
            <person name="Aanen D.K."/>
            <person name="Tsang A."/>
            <person name="Henrissat B."/>
            <person name="Bilanenko E.N."/>
            <person name="de Vries R.P."/>
            <person name="van Kan J.A.L."/>
            <person name="Grigoriev I.V."/>
            <person name="Debets A.J.M."/>
        </authorList>
    </citation>
    <scope>NUCLEOTIDE SEQUENCE [LARGE SCALE GENOMIC DNA]</scope>
    <source>
        <strain evidence="2 3">F11</strain>
    </source>
</reference>
<dbReference type="OrthoDB" id="2571985at2759"/>
<evidence type="ECO:0008006" key="4">
    <source>
        <dbReference type="Google" id="ProtNLM"/>
    </source>
</evidence>
<dbReference type="EMBL" id="ML119051">
    <property type="protein sequence ID" value="ROT42389.1"/>
    <property type="molecule type" value="Genomic_DNA"/>
</dbReference>
<evidence type="ECO:0000313" key="3">
    <source>
        <dbReference type="Proteomes" id="UP000272025"/>
    </source>
</evidence>
<dbReference type="AlphaFoldDB" id="A0A3N2Q6H4"/>
<feature type="compositionally biased region" description="Acidic residues" evidence="1">
    <location>
        <begin position="58"/>
        <end position="92"/>
    </location>
</feature>
<name>A0A3N2Q6H4_SODAK</name>
<organism evidence="2 3">
    <name type="scientific">Sodiomyces alkalinus (strain CBS 110278 / VKM F-3762 / F11)</name>
    <name type="common">Alkaliphilic filamentous fungus</name>
    <dbReference type="NCBI Taxonomy" id="1314773"/>
    <lineage>
        <taxon>Eukaryota</taxon>
        <taxon>Fungi</taxon>
        <taxon>Dikarya</taxon>
        <taxon>Ascomycota</taxon>
        <taxon>Pezizomycotina</taxon>
        <taxon>Sordariomycetes</taxon>
        <taxon>Hypocreomycetidae</taxon>
        <taxon>Glomerellales</taxon>
        <taxon>Plectosphaerellaceae</taxon>
        <taxon>Sodiomyces</taxon>
    </lineage>
</organism>
<evidence type="ECO:0000256" key="1">
    <source>
        <dbReference type="SAM" id="MobiDB-lite"/>
    </source>
</evidence>
<dbReference type="InterPro" id="IPR036047">
    <property type="entry name" value="F-box-like_dom_sf"/>
</dbReference>
<dbReference type="Proteomes" id="UP000272025">
    <property type="component" value="Unassembled WGS sequence"/>
</dbReference>
<accession>A0A3N2Q6H4</accession>
<feature type="compositionally biased region" description="Acidic residues" evidence="1">
    <location>
        <begin position="128"/>
        <end position="154"/>
    </location>
</feature>
<feature type="region of interest" description="Disordered" evidence="1">
    <location>
        <begin position="47"/>
        <end position="156"/>
    </location>
</feature>
<gene>
    <name evidence="2" type="ORF">SODALDRAFT_326552</name>
</gene>
<dbReference type="STRING" id="1314773.A0A3N2Q6H4"/>
<keyword evidence="3" id="KW-1185">Reference proteome</keyword>
<dbReference type="RefSeq" id="XP_028470195.1">
    <property type="nucleotide sequence ID" value="XM_028610195.1"/>
</dbReference>
<evidence type="ECO:0000313" key="2">
    <source>
        <dbReference type="EMBL" id="ROT42389.1"/>
    </source>
</evidence>
<protein>
    <recommendedName>
        <fullName evidence="4">F-box domain-containing protein</fullName>
    </recommendedName>
</protein>
<dbReference type="SUPFAM" id="SSF81383">
    <property type="entry name" value="F-box domain"/>
    <property type="match status" value="1"/>
</dbReference>
<proteinExistence type="predicted"/>
<sequence>MGSWDCYCAICAGPIGRARIAKRSRRAETGEENIPTLEMPDTLIELPAEYERWLDDSDHSDDWDEDEEDDQEMTDIEDENENEVEPEGEGGGEGEAQVTEEGVITSAVSVDNEVEDRGEGEKKKEEQKEEEEDEQDEQGEEDEDEDRFGDDFDGYDPAVLRRRDKAWATMCHVLGFNSKAPGTSKAFVTGPGVSQEYGGIDVQLGSDPNAQDLDTGDFHCYWHWEKGDPVFPFHWPCYELLVLVLTGARDPSAINKDVLYSVMRSISPPLGSVLGLCYSEPDADPKIDPELEQYWESRPGQELLLASPARSEGLRYVVLDDLSRRDFNLLPATDPGLARKSQGDCFARLPWEIVYYILGFISDDSLFKLLQASHFIHSSLHRDATFWKSRISTKLPWFFELHHFLQNDPSASTKDMKGLYLWARHVTKPRFGMTGPYMAIANRRRIWGACQQLADLYWPNLPPPSAAPRPTDLSIRTRTSNPHMSVVSCPIVGREDLRNAFWLLSWEENRHEKLVEAFWDADGYLVGMSVAPKGSPRRLFGLDDSVEGVIVGSVDLDKSVWIAGIDLHIPPLDLSNVSWARRLNSPDDPFVEPSTSPKGVTIHMSDGLAVWLGDVNRDYCIRPLWPAEGHSVVGVNGTIGSIKGKERILRLGILQAPQIGVASTPDKAEPPLQRRCLWREDFYYHAEGLRMVPVGETETTNSDFHLDLLPYHTFRWSQDERDLKRLKRLTAQFIPAGTVSRPGSDFSFEITHGLCNMRAEYDVLPHDARPVARHADIDGTPFPETDLRHFNIDGPGGERVIAVSAVMSDRVVMGLSLETNFGRKVMWQTEEDVGSDWQRVTHGEGEYIAGLALCFGKVCGYDLEPKKSYKNTELSAVAVLMLPCHSGTGTAQFRESSVGGSP</sequence>
<dbReference type="GeneID" id="39578673"/>